<dbReference type="AlphaFoldDB" id="A0A3N4PWJ2"/>
<dbReference type="EMBL" id="RPDH01000001">
    <property type="protein sequence ID" value="RPE13173.1"/>
    <property type="molecule type" value="Genomic_DNA"/>
</dbReference>
<sequence length="401" mass="44893">MINMLDILIREKLQTTSRQANLSAPTVSAFLDILRAEQQHLIAALQTQPLQTGTPESLTVFVHSQQYTLLTLLDTLYDERQQLTGQPSTADPQKLRLIDRSLVIVLEVWQFVQQFFAAMILPELPMPKIEWAAARQWLCDRLREIRLRLLSTGTVQLLSIAIQPIEQATDEAAAVPTYRKCEYLQMLAGQLADIPATADINCHLRTVLGNIGFNSPAFLQYMTEILSEELAAQESTDDKLQLLALRAKQIKQIQVRPGYRLYDNQPVASQYVIAFIAEEIDYLRTVSAMMQSVGAVAGSPEPAGEKIQTNWSLSVLAGYLKVQMEAGGYSNRVKEEVLRTAARVFTTKKNQPISYSSLRTLYNNIELSTGKAVIGVFAHLHQTARKIFHGLIPLSPLFLLA</sequence>
<name>A0A3N4PWJ2_9BACT</name>
<accession>A0A3N4PWJ2</accession>
<keyword evidence="2" id="KW-1185">Reference proteome</keyword>
<dbReference type="OrthoDB" id="644589at2"/>
<organism evidence="1 2">
    <name type="scientific">Chitinophaga lutea</name>
    <dbReference type="NCBI Taxonomy" id="2488634"/>
    <lineage>
        <taxon>Bacteria</taxon>
        <taxon>Pseudomonadati</taxon>
        <taxon>Bacteroidota</taxon>
        <taxon>Chitinophagia</taxon>
        <taxon>Chitinophagales</taxon>
        <taxon>Chitinophagaceae</taxon>
        <taxon>Chitinophaga</taxon>
    </lineage>
</organism>
<dbReference type="RefSeq" id="WP_123845691.1">
    <property type="nucleotide sequence ID" value="NZ_RPDH01000001.1"/>
</dbReference>
<gene>
    <name evidence="1" type="ORF">EGT74_06480</name>
</gene>
<proteinExistence type="predicted"/>
<comment type="caution">
    <text evidence="1">The sequence shown here is derived from an EMBL/GenBank/DDBJ whole genome shotgun (WGS) entry which is preliminary data.</text>
</comment>
<evidence type="ECO:0000313" key="2">
    <source>
        <dbReference type="Proteomes" id="UP000278351"/>
    </source>
</evidence>
<evidence type="ECO:0000313" key="1">
    <source>
        <dbReference type="EMBL" id="RPE13173.1"/>
    </source>
</evidence>
<reference evidence="1 2" key="1">
    <citation type="submission" date="2018-11" db="EMBL/GenBank/DDBJ databases">
        <title>Chitinophaga lutea sp.nov., isolate from arsenic contaminated soil.</title>
        <authorList>
            <person name="Zong Y."/>
        </authorList>
    </citation>
    <scope>NUCLEOTIDE SEQUENCE [LARGE SCALE GENOMIC DNA]</scope>
    <source>
        <strain evidence="1 2">ZY74</strain>
    </source>
</reference>
<protein>
    <submittedName>
        <fullName evidence="1">Uncharacterized protein</fullName>
    </submittedName>
</protein>
<dbReference type="Proteomes" id="UP000278351">
    <property type="component" value="Unassembled WGS sequence"/>
</dbReference>